<keyword evidence="2" id="KW-1185">Reference proteome</keyword>
<evidence type="ECO:0000313" key="2">
    <source>
        <dbReference type="Proteomes" id="UP001062846"/>
    </source>
</evidence>
<dbReference type="Proteomes" id="UP001062846">
    <property type="component" value="Chromosome 4"/>
</dbReference>
<name>A0ACC0P1N8_RHOML</name>
<accession>A0ACC0P1N8</accession>
<dbReference type="EMBL" id="CM046391">
    <property type="protein sequence ID" value="KAI8559552.1"/>
    <property type="molecule type" value="Genomic_DNA"/>
</dbReference>
<evidence type="ECO:0000313" key="1">
    <source>
        <dbReference type="EMBL" id="KAI8559552.1"/>
    </source>
</evidence>
<protein>
    <submittedName>
        <fullName evidence="1">Uncharacterized protein</fullName>
    </submittedName>
</protein>
<sequence length="180" mass="20578">MNKAYSCYANLAPNSVLSWEDMVIKFYSKFFYVEDRLTTLQLMKVIQRPSEDLNAYVHHFRELSVHVQEPISKDRLAKICVDGMQPAFKPHLVIHDFPDFSAMYEAARNMNEIVETLLPPPCYQHSSHGRHPGSRQTAYTASSPPPNRGWGYLVKCSKYNEPSPLPVTTAEAQAFLDAWV</sequence>
<gene>
    <name evidence="1" type="ORF">RHMOL_Rhmol04G0183200</name>
</gene>
<comment type="caution">
    <text evidence="1">The sequence shown here is derived from an EMBL/GenBank/DDBJ whole genome shotgun (WGS) entry which is preliminary data.</text>
</comment>
<organism evidence="1 2">
    <name type="scientific">Rhododendron molle</name>
    <name type="common">Chinese azalea</name>
    <name type="synonym">Azalea mollis</name>
    <dbReference type="NCBI Taxonomy" id="49168"/>
    <lineage>
        <taxon>Eukaryota</taxon>
        <taxon>Viridiplantae</taxon>
        <taxon>Streptophyta</taxon>
        <taxon>Embryophyta</taxon>
        <taxon>Tracheophyta</taxon>
        <taxon>Spermatophyta</taxon>
        <taxon>Magnoliopsida</taxon>
        <taxon>eudicotyledons</taxon>
        <taxon>Gunneridae</taxon>
        <taxon>Pentapetalae</taxon>
        <taxon>asterids</taxon>
        <taxon>Ericales</taxon>
        <taxon>Ericaceae</taxon>
        <taxon>Ericoideae</taxon>
        <taxon>Rhodoreae</taxon>
        <taxon>Rhododendron</taxon>
    </lineage>
</organism>
<proteinExistence type="predicted"/>
<reference evidence="1" key="1">
    <citation type="submission" date="2022-02" db="EMBL/GenBank/DDBJ databases">
        <title>Plant Genome Project.</title>
        <authorList>
            <person name="Zhang R.-G."/>
        </authorList>
    </citation>
    <scope>NUCLEOTIDE SEQUENCE</scope>
    <source>
        <strain evidence="1">AT1</strain>
    </source>
</reference>